<keyword evidence="4" id="KW-0677">Repeat</keyword>
<dbReference type="InterPro" id="IPR011990">
    <property type="entry name" value="TPR-like_helical_dom_sf"/>
</dbReference>
<feature type="repeat" description="PPR" evidence="7">
    <location>
        <begin position="227"/>
        <end position="261"/>
    </location>
</feature>
<comment type="similarity">
    <text evidence="2">Belongs to the eukaryotic RPC34/RPC39 RNA polymerase subunit family.</text>
</comment>
<name>A0A9N9EZD0_9GLOM</name>
<evidence type="ECO:0000256" key="3">
    <source>
        <dbReference type="ARBA" id="ARBA00022478"/>
    </source>
</evidence>
<keyword evidence="9" id="KW-1185">Reference proteome</keyword>
<gene>
    <name evidence="8" type="ORF">ALEPTO_LOCUS3441</name>
</gene>
<dbReference type="InterPro" id="IPR002885">
    <property type="entry name" value="PPR_rpt"/>
</dbReference>
<dbReference type="InterPro" id="IPR036390">
    <property type="entry name" value="WH_DNA-bd_sf"/>
</dbReference>
<dbReference type="Pfam" id="PF05158">
    <property type="entry name" value="RNA_pol_Rpc34"/>
    <property type="match status" value="1"/>
</dbReference>
<dbReference type="FunFam" id="1.10.10.10:FF:000116">
    <property type="entry name" value="DNA-directed RNA polymerase III subunit RPC6"/>
    <property type="match status" value="1"/>
</dbReference>
<dbReference type="PROSITE" id="PS51375">
    <property type="entry name" value="PPR"/>
    <property type="match status" value="9"/>
</dbReference>
<evidence type="ECO:0000256" key="2">
    <source>
        <dbReference type="ARBA" id="ARBA00011038"/>
    </source>
</evidence>
<keyword evidence="5" id="KW-0804">Transcription</keyword>
<keyword evidence="6" id="KW-0539">Nucleus</keyword>
<evidence type="ECO:0000313" key="9">
    <source>
        <dbReference type="Proteomes" id="UP000789508"/>
    </source>
</evidence>
<feature type="repeat" description="PPR" evidence="7">
    <location>
        <begin position="639"/>
        <end position="673"/>
    </location>
</feature>
<feature type="repeat" description="PPR" evidence="7">
    <location>
        <begin position="455"/>
        <end position="489"/>
    </location>
</feature>
<dbReference type="Proteomes" id="UP000789508">
    <property type="component" value="Unassembled WGS sequence"/>
</dbReference>
<reference evidence="8" key="1">
    <citation type="submission" date="2021-06" db="EMBL/GenBank/DDBJ databases">
        <authorList>
            <person name="Kallberg Y."/>
            <person name="Tangrot J."/>
            <person name="Rosling A."/>
        </authorList>
    </citation>
    <scope>NUCLEOTIDE SEQUENCE</scope>
    <source>
        <strain evidence="8">FL130A</strain>
    </source>
</reference>
<dbReference type="EMBL" id="CAJVPS010000636">
    <property type="protein sequence ID" value="CAG8500132.1"/>
    <property type="molecule type" value="Genomic_DNA"/>
</dbReference>
<dbReference type="PANTHER" id="PTHR47936:SF1">
    <property type="entry name" value="PENTATRICOPEPTIDE REPEAT-CONTAINING PROTEIN GUN1, CHLOROPLASTIC"/>
    <property type="match status" value="1"/>
</dbReference>
<feature type="repeat" description="PPR" evidence="7">
    <location>
        <begin position="315"/>
        <end position="349"/>
    </location>
</feature>
<accession>A0A9N9EZD0</accession>
<dbReference type="GO" id="GO:0005737">
    <property type="term" value="C:cytoplasm"/>
    <property type="evidence" value="ECO:0007669"/>
    <property type="project" value="UniProtKB-ARBA"/>
</dbReference>
<dbReference type="Pfam" id="PF13041">
    <property type="entry name" value="PPR_2"/>
    <property type="match status" value="5"/>
</dbReference>
<dbReference type="GO" id="GO:0006383">
    <property type="term" value="P:transcription by RNA polymerase III"/>
    <property type="evidence" value="ECO:0007669"/>
    <property type="project" value="InterPro"/>
</dbReference>
<dbReference type="Gene3D" id="1.25.40.10">
    <property type="entry name" value="Tetratricopeptide repeat domain"/>
    <property type="match status" value="4"/>
</dbReference>
<feature type="repeat" description="PPR" evidence="7">
    <location>
        <begin position="674"/>
        <end position="708"/>
    </location>
</feature>
<evidence type="ECO:0000313" key="8">
    <source>
        <dbReference type="EMBL" id="CAG8500132.1"/>
    </source>
</evidence>
<dbReference type="GO" id="GO:0031930">
    <property type="term" value="P:mitochondria-nucleus signaling pathway"/>
    <property type="evidence" value="ECO:0007669"/>
    <property type="project" value="TreeGrafter"/>
</dbReference>
<comment type="subcellular location">
    <subcellularLocation>
        <location evidence="1">Nucleus</location>
    </subcellularLocation>
</comment>
<evidence type="ECO:0000256" key="5">
    <source>
        <dbReference type="ARBA" id="ARBA00023163"/>
    </source>
</evidence>
<evidence type="ECO:0000256" key="7">
    <source>
        <dbReference type="PROSITE-ProRule" id="PRU00708"/>
    </source>
</evidence>
<dbReference type="AlphaFoldDB" id="A0A9N9EZD0"/>
<feature type="repeat" description="PPR" evidence="7">
    <location>
        <begin position="350"/>
        <end position="384"/>
    </location>
</feature>
<organism evidence="8 9">
    <name type="scientific">Ambispora leptoticha</name>
    <dbReference type="NCBI Taxonomy" id="144679"/>
    <lineage>
        <taxon>Eukaryota</taxon>
        <taxon>Fungi</taxon>
        <taxon>Fungi incertae sedis</taxon>
        <taxon>Mucoromycota</taxon>
        <taxon>Glomeromycotina</taxon>
        <taxon>Glomeromycetes</taxon>
        <taxon>Archaeosporales</taxon>
        <taxon>Ambisporaceae</taxon>
        <taxon>Ambispora</taxon>
    </lineage>
</organism>
<sequence>MCQIGFPPRLETFFSLITEHLNERKTEQISNIFRDFRCSGYNFSECETHAFYVSCWTLINQLLDDNFFLEAFSIYRGLREINPNLYFVDDAFSLMQILLKNNFFDEAFSIYMEQHKKFKNKFINNLIQQFCLSPDCQHSITLAKMWIDSNPKQSSRLLAACNKVIYYLSENYKLSEMINFYEYMIDNGVRPDVETYTTIINTYAKIPDMSRAEKYYEEMIANGISPNNLTYLMFMNGYIRDKQLDKAKEIFATIKKLKLPMDSSWHTLTYGYLEDKDNHLLGSCNKVLSYYTKNSALIDSVELFDEMLKSNVKPDVMSYSILIDGFARVPNIEKAKEYYERMIEANILPNRITYLSLLNGYVKESKVDEAYKIFQDMRAKGIPADEKACNTILKGFLFQRGLQGTAPLLNEFSNIGFRPNIVTYNIFLYNYMVKQEMQRAEGLFTKMLAKGIKPDEYTFAILMNGYVREGNFNAAWEIYHEMIKSGIDLDIVLATNIFDFYGGKMKLKDAKQLYDDLFDVFGVSSTKLKPNIVALNAYVKKGLKRVLHPQVAYNVYRDFLLAVSPLFAAKKIEHGEFEKSESNDNKNRPLFHPFLKLSYLKPDVTSFNTFIAKFAIRYNDMTRALKVFQDMNELRILPDVFTYTILIEGFVSRRKMKEALVVYNEMKRNGVKPNAYTYTSLIKGWMKINNKEKSLQVYKEMRDLGLLPTKGTYWALKRSVNFSSYNNFDDNSHIFRIYSSTMASQRANKTSQKLVEKSNFTPMELKVYQFINNNQISGESAETVVSSLNIKMKDAVEIINKLSRSGLIEMRVQPDNTITYYATNVRDIQDETDFDNDEKLVLYHIKTAGNEGIWTKHIKTNTGLHQSVITRSLKNLESKGIIKAIKSIKHPTRKIYMLSHLTPSEDISGGPWFSDQKLDVDFVESLTEAVYRFILSRSFPKGNPDAVYSTFHPSYPTATQIHRFITESKISDVELELANINSLLDLLIFDGKVERKITVSDAALYDLMEEDESSGEIVYKAIRDHKSRGNALTDVPCGKCPLFNLCSEDGVVSPSSCVYFRKWLLDY</sequence>
<feature type="repeat" description="PPR" evidence="7">
    <location>
        <begin position="192"/>
        <end position="226"/>
    </location>
</feature>
<keyword evidence="3" id="KW-0240">DNA-directed RNA polymerase</keyword>
<evidence type="ECO:0000256" key="1">
    <source>
        <dbReference type="ARBA" id="ARBA00004123"/>
    </source>
</evidence>
<comment type="caution">
    <text evidence="8">The sequence shown here is derived from an EMBL/GenBank/DDBJ whole genome shotgun (WGS) entry which is preliminary data.</text>
</comment>
<feature type="repeat" description="PPR" evidence="7">
    <location>
        <begin position="603"/>
        <end position="638"/>
    </location>
</feature>
<dbReference type="SUPFAM" id="SSF81901">
    <property type="entry name" value="HCP-like"/>
    <property type="match status" value="2"/>
</dbReference>
<dbReference type="InterPro" id="IPR036388">
    <property type="entry name" value="WH-like_DNA-bd_sf"/>
</dbReference>
<dbReference type="OrthoDB" id="613763at2759"/>
<protein>
    <submittedName>
        <fullName evidence="8">2265_t:CDS:1</fullName>
    </submittedName>
</protein>
<dbReference type="InterPro" id="IPR007832">
    <property type="entry name" value="RNA_pol_Rpc34"/>
</dbReference>
<dbReference type="GO" id="GO:0005654">
    <property type="term" value="C:nucleoplasm"/>
    <property type="evidence" value="ECO:0007669"/>
    <property type="project" value="UniProtKB-ARBA"/>
</dbReference>
<proteinExistence type="inferred from homology"/>
<dbReference type="PANTHER" id="PTHR47936">
    <property type="entry name" value="PPR_LONG DOMAIN-CONTAINING PROTEIN"/>
    <property type="match status" value="1"/>
</dbReference>
<feature type="repeat" description="PPR" evidence="7">
    <location>
        <begin position="420"/>
        <end position="454"/>
    </location>
</feature>
<dbReference type="GO" id="GO:0005666">
    <property type="term" value="C:RNA polymerase III complex"/>
    <property type="evidence" value="ECO:0007669"/>
    <property type="project" value="InterPro"/>
</dbReference>
<evidence type="ECO:0000256" key="4">
    <source>
        <dbReference type="ARBA" id="ARBA00022737"/>
    </source>
</evidence>
<dbReference type="SUPFAM" id="SSF46785">
    <property type="entry name" value="Winged helix' DNA-binding domain"/>
    <property type="match status" value="1"/>
</dbReference>
<dbReference type="NCBIfam" id="TIGR00756">
    <property type="entry name" value="PPR"/>
    <property type="match status" value="7"/>
</dbReference>
<evidence type="ECO:0000256" key="6">
    <source>
        <dbReference type="ARBA" id="ARBA00023242"/>
    </source>
</evidence>
<dbReference type="Gene3D" id="1.10.10.10">
    <property type="entry name" value="Winged helix-like DNA-binding domain superfamily/Winged helix DNA-binding domain"/>
    <property type="match status" value="1"/>
</dbReference>